<dbReference type="GO" id="GO:0097351">
    <property type="term" value="F:toxin sequestering activity"/>
    <property type="evidence" value="ECO:0007669"/>
    <property type="project" value="InterPro"/>
</dbReference>
<reference evidence="2 3" key="1">
    <citation type="journal article" date="2016" name="Nat. Commun.">
        <title>Thousands of microbial genomes shed light on interconnected biogeochemical processes in an aquifer system.</title>
        <authorList>
            <person name="Anantharaman K."/>
            <person name="Brown C.T."/>
            <person name="Hug L.A."/>
            <person name="Sharon I."/>
            <person name="Castelle C.J."/>
            <person name="Probst A.J."/>
            <person name="Thomas B.C."/>
            <person name="Singh A."/>
            <person name="Wilkins M.J."/>
            <person name="Karaoz U."/>
            <person name="Brodie E.L."/>
            <person name="Williams K.H."/>
            <person name="Hubbard S.S."/>
            <person name="Banfield J.F."/>
        </authorList>
    </citation>
    <scope>NUCLEOTIDE SEQUENCE [LARGE SCALE GENOMIC DNA]</scope>
</reference>
<dbReference type="AlphaFoldDB" id="A0A1F6WNJ5"/>
<protein>
    <recommendedName>
        <fullName evidence="1">SpoVT-AbrB domain-containing protein</fullName>
    </recommendedName>
</protein>
<accession>A0A1F6WNJ5</accession>
<gene>
    <name evidence="2" type="ORF">A2997_01580</name>
</gene>
<evidence type="ECO:0000313" key="2">
    <source>
        <dbReference type="EMBL" id="OGI83396.1"/>
    </source>
</evidence>
<dbReference type="InterPro" id="IPR037914">
    <property type="entry name" value="SpoVT-AbrB_sf"/>
</dbReference>
<dbReference type="EMBL" id="MFUQ01000018">
    <property type="protein sequence ID" value="OGI83396.1"/>
    <property type="molecule type" value="Genomic_DNA"/>
</dbReference>
<dbReference type="SMART" id="SM00966">
    <property type="entry name" value="SpoVT_AbrB"/>
    <property type="match status" value="1"/>
</dbReference>
<comment type="caution">
    <text evidence="2">The sequence shown here is derived from an EMBL/GenBank/DDBJ whole genome shotgun (WGS) entry which is preliminary data.</text>
</comment>
<dbReference type="SUPFAM" id="SSF89447">
    <property type="entry name" value="AbrB/MazE/MraZ-like"/>
    <property type="match status" value="1"/>
</dbReference>
<evidence type="ECO:0000259" key="1">
    <source>
        <dbReference type="SMART" id="SM00966"/>
    </source>
</evidence>
<dbReference type="Pfam" id="PF04014">
    <property type="entry name" value="MazE_antitoxin"/>
    <property type="match status" value="1"/>
</dbReference>
<evidence type="ECO:0000313" key="3">
    <source>
        <dbReference type="Proteomes" id="UP000179448"/>
    </source>
</evidence>
<organism evidence="2 3">
    <name type="scientific">Candidatus Nomurabacteria bacterium RIFCSPLOWO2_01_FULL_36_10b</name>
    <dbReference type="NCBI Taxonomy" id="1801766"/>
    <lineage>
        <taxon>Bacteria</taxon>
        <taxon>Candidatus Nomuraibacteriota</taxon>
    </lineage>
</organism>
<dbReference type="Gene3D" id="2.10.260.10">
    <property type="match status" value="1"/>
</dbReference>
<dbReference type="PANTHER" id="PTHR40516:SF1">
    <property type="entry name" value="ANTITOXIN CHPS-RELATED"/>
    <property type="match status" value="1"/>
</dbReference>
<dbReference type="InterPro" id="IPR007159">
    <property type="entry name" value="SpoVT-AbrB_dom"/>
</dbReference>
<dbReference type="Proteomes" id="UP000179448">
    <property type="component" value="Unassembled WGS sequence"/>
</dbReference>
<proteinExistence type="predicted"/>
<feature type="domain" description="SpoVT-AbrB" evidence="1">
    <location>
        <begin position="6"/>
        <end position="51"/>
    </location>
</feature>
<dbReference type="InterPro" id="IPR039052">
    <property type="entry name" value="Antitox_PemI-like"/>
</dbReference>
<sequence length="91" mass="10375">MAPRIQKWGNSLAVRIPKECADEACLVAGNIVEINSSHGQLIIKRLSEENLSFNEMLEQIPIEGMYGRENIEWGPDVGEEKRWMWDGHVPL</sequence>
<dbReference type="PANTHER" id="PTHR40516">
    <property type="entry name" value="ANTITOXIN CHPS-RELATED"/>
    <property type="match status" value="1"/>
</dbReference>
<dbReference type="STRING" id="1801766.A2997_01580"/>
<name>A0A1F6WNJ5_9BACT</name>
<dbReference type="GO" id="GO:0003677">
    <property type="term" value="F:DNA binding"/>
    <property type="evidence" value="ECO:0007669"/>
    <property type="project" value="InterPro"/>
</dbReference>